<protein>
    <recommendedName>
        <fullName evidence="3">CCHC-type domain-containing protein</fullName>
    </recommendedName>
</protein>
<evidence type="ECO:0000313" key="4">
    <source>
        <dbReference type="EMBL" id="KAL1254352.1"/>
    </source>
</evidence>
<evidence type="ECO:0000259" key="3">
    <source>
        <dbReference type="PROSITE" id="PS50158"/>
    </source>
</evidence>
<feature type="domain" description="CCHC-type" evidence="3">
    <location>
        <begin position="415"/>
        <end position="429"/>
    </location>
</feature>
<dbReference type="InterPro" id="IPR003309">
    <property type="entry name" value="SCAN_dom"/>
</dbReference>
<keyword evidence="5" id="KW-1185">Reference proteome</keyword>
<organism evidence="4 5">
    <name type="scientific">Cirrhinus molitorella</name>
    <name type="common">mud carp</name>
    <dbReference type="NCBI Taxonomy" id="172907"/>
    <lineage>
        <taxon>Eukaryota</taxon>
        <taxon>Metazoa</taxon>
        <taxon>Chordata</taxon>
        <taxon>Craniata</taxon>
        <taxon>Vertebrata</taxon>
        <taxon>Euteleostomi</taxon>
        <taxon>Actinopterygii</taxon>
        <taxon>Neopterygii</taxon>
        <taxon>Teleostei</taxon>
        <taxon>Ostariophysi</taxon>
        <taxon>Cypriniformes</taxon>
        <taxon>Cyprinidae</taxon>
        <taxon>Labeoninae</taxon>
        <taxon>Labeonini</taxon>
        <taxon>Cirrhinus</taxon>
    </lineage>
</organism>
<evidence type="ECO:0000256" key="2">
    <source>
        <dbReference type="SAM" id="MobiDB-lite"/>
    </source>
</evidence>
<keyword evidence="1" id="KW-0479">Metal-binding</keyword>
<dbReference type="Gene3D" id="4.10.60.10">
    <property type="entry name" value="Zinc finger, CCHC-type"/>
    <property type="match status" value="1"/>
</dbReference>
<comment type="caution">
    <text evidence="4">The sequence shown here is derived from an EMBL/GenBank/DDBJ whole genome shotgun (WGS) entry which is preliminary data.</text>
</comment>
<dbReference type="EMBL" id="JAYMGO010000020">
    <property type="protein sequence ID" value="KAL1254352.1"/>
    <property type="molecule type" value="Genomic_DNA"/>
</dbReference>
<dbReference type="Gene3D" id="1.10.4020.10">
    <property type="entry name" value="DNA breaking-rejoining enzymes"/>
    <property type="match status" value="1"/>
</dbReference>
<dbReference type="InterPro" id="IPR038269">
    <property type="entry name" value="SCAN_sf"/>
</dbReference>
<keyword evidence="1" id="KW-0862">Zinc</keyword>
<dbReference type="PROSITE" id="PS50158">
    <property type="entry name" value="ZF_CCHC"/>
    <property type="match status" value="1"/>
</dbReference>
<accession>A0ABR3LRW5</accession>
<dbReference type="SUPFAM" id="SSF47353">
    <property type="entry name" value="Retrovirus capsid dimerization domain-like"/>
    <property type="match status" value="1"/>
</dbReference>
<dbReference type="PANTHER" id="PTHR46888:SF13">
    <property type="entry name" value="RIBONUCLEASE H"/>
    <property type="match status" value="1"/>
</dbReference>
<dbReference type="Proteomes" id="UP001558613">
    <property type="component" value="Unassembled WGS sequence"/>
</dbReference>
<gene>
    <name evidence="4" type="ORF">QQF64_016581</name>
</gene>
<dbReference type="InterPro" id="IPR036875">
    <property type="entry name" value="Znf_CCHC_sf"/>
</dbReference>
<dbReference type="SMART" id="SM00343">
    <property type="entry name" value="ZnF_C2HC"/>
    <property type="match status" value="1"/>
</dbReference>
<dbReference type="InterPro" id="IPR001878">
    <property type="entry name" value="Znf_CCHC"/>
</dbReference>
<evidence type="ECO:0000256" key="1">
    <source>
        <dbReference type="PROSITE-ProRule" id="PRU00047"/>
    </source>
</evidence>
<sequence>MATFDLDSFVENPTVEKLDRCRKDDLVTIASHYQISEVKQSFKKEAIKAIVYNRLVELNVLVRSESVDAIESTEEVVTPVRRESVEDLSPATEVEAEVRARLPPFEPFSPSSTASKGETRLKVRLARLQLEAQDKAQSRQAEMDLRLQIRKMEIEADKQVKMRQLELDAMRIVGRTATAPDPSPVTTASVPPTTPVNTSVRHPPTAPESFDVSKHIVLVPHFRETEVDSYFSAFERIATSLYWPKDLWAILLQCRLVGKALEVFSTLSIEESLNYETVKSTILRAYELVPEAYRQKFRGHKRKSGQTYVEFAREKATLFDKWCTASKIDSFESLRELILLEEFKGCLPERVVTYLNEQKVSSLSQAAVLADEYILTHKGVFSVTRSDRNVSSGSAQNQNTRVKSAGSPSNEVKECFYCRKPGHLIAECPALKRKQQVSQSKSVALLKTVLPPCELENEAPDLNYKPFVMSGTVSLTGSVDDQKEVRILRDTGANQSIMLADVLPFSDESYCGSNVLVRGIEMQVVPIPMHHVHLNCTLVSGLVRVGVRKSLPVKGISFILGNDLAGGKVMPGLEVIDLPKTNSSMDEMANVYPDVFSACAVTRAQGKNWTGTLNLPIHLWGRC</sequence>
<feature type="compositionally biased region" description="Low complexity" evidence="2">
    <location>
        <begin position="184"/>
        <end position="200"/>
    </location>
</feature>
<keyword evidence="1" id="KW-0863">Zinc-finger</keyword>
<dbReference type="SUPFAM" id="SSF57756">
    <property type="entry name" value="Retrovirus zinc finger-like domains"/>
    <property type="match status" value="1"/>
</dbReference>
<proteinExistence type="predicted"/>
<reference evidence="4 5" key="1">
    <citation type="submission" date="2023-09" db="EMBL/GenBank/DDBJ databases">
        <authorList>
            <person name="Wang M."/>
        </authorList>
    </citation>
    <scope>NUCLEOTIDE SEQUENCE [LARGE SCALE GENOMIC DNA]</scope>
    <source>
        <strain evidence="4">GT-2023</strain>
        <tissue evidence="4">Liver</tissue>
    </source>
</reference>
<feature type="region of interest" description="Disordered" evidence="2">
    <location>
        <begin position="177"/>
        <end position="207"/>
    </location>
</feature>
<dbReference type="Pfam" id="PF02023">
    <property type="entry name" value="SCAN"/>
    <property type="match status" value="1"/>
</dbReference>
<name>A0ABR3LRW5_9TELE</name>
<evidence type="ECO:0000313" key="5">
    <source>
        <dbReference type="Proteomes" id="UP001558613"/>
    </source>
</evidence>
<dbReference type="PANTHER" id="PTHR46888">
    <property type="entry name" value="ZINC KNUCKLE DOMAINCONTAINING PROTEIN-RELATED"/>
    <property type="match status" value="1"/>
</dbReference>